<evidence type="ECO:0000313" key="1">
    <source>
        <dbReference type="EMBL" id="EYC34189.1"/>
    </source>
</evidence>
<comment type="caution">
    <text evidence="1">The sequence shown here is derived from an EMBL/GenBank/DDBJ whole genome shotgun (WGS) entry which is preliminary data.</text>
</comment>
<evidence type="ECO:0000313" key="2">
    <source>
        <dbReference type="Proteomes" id="UP000024635"/>
    </source>
</evidence>
<dbReference type="Proteomes" id="UP000024635">
    <property type="component" value="Unassembled WGS sequence"/>
</dbReference>
<keyword evidence="2" id="KW-1185">Reference proteome</keyword>
<dbReference type="AlphaFoldDB" id="A0A016W2W6"/>
<proteinExistence type="predicted"/>
<name>A0A016W2W6_9BILA</name>
<accession>A0A016W2W6</accession>
<gene>
    <name evidence="1" type="primary">Acey_s0001.g297</name>
    <name evidence="1" type="ORF">Y032_0001g297</name>
</gene>
<reference evidence="2" key="1">
    <citation type="journal article" date="2015" name="Nat. Genet.">
        <title>The genome and transcriptome of the zoonotic hookworm Ancylostoma ceylanicum identify infection-specific gene families.</title>
        <authorList>
            <person name="Schwarz E.M."/>
            <person name="Hu Y."/>
            <person name="Antoshechkin I."/>
            <person name="Miller M.M."/>
            <person name="Sternberg P.W."/>
            <person name="Aroian R.V."/>
        </authorList>
    </citation>
    <scope>NUCLEOTIDE SEQUENCE</scope>
    <source>
        <strain evidence="2">HY135</strain>
    </source>
</reference>
<dbReference type="EMBL" id="JARK01001337">
    <property type="protein sequence ID" value="EYC34189.1"/>
    <property type="molecule type" value="Genomic_DNA"/>
</dbReference>
<organism evidence="1 2">
    <name type="scientific">Ancylostoma ceylanicum</name>
    <dbReference type="NCBI Taxonomy" id="53326"/>
    <lineage>
        <taxon>Eukaryota</taxon>
        <taxon>Metazoa</taxon>
        <taxon>Ecdysozoa</taxon>
        <taxon>Nematoda</taxon>
        <taxon>Chromadorea</taxon>
        <taxon>Rhabditida</taxon>
        <taxon>Rhabditina</taxon>
        <taxon>Rhabditomorpha</taxon>
        <taxon>Strongyloidea</taxon>
        <taxon>Ancylostomatidae</taxon>
        <taxon>Ancylostomatinae</taxon>
        <taxon>Ancylostoma</taxon>
    </lineage>
</organism>
<protein>
    <submittedName>
        <fullName evidence="1">Uncharacterized protein</fullName>
    </submittedName>
</protein>
<sequence length="95" mass="10602">MRYRIYSTPTVTLQKWSYACSPQTESCSSAHFIGDERHAELDFVFNVGVPLPRLIASSPTMGSSRKRRIVADFQNNAIIIAPKGVKRDATCVDPE</sequence>